<dbReference type="AlphaFoldDB" id="A0AAE1LXU4"/>
<feature type="region of interest" description="Disordered" evidence="3">
    <location>
        <begin position="1"/>
        <end position="57"/>
    </location>
</feature>
<dbReference type="RefSeq" id="XP_062750229.1">
    <property type="nucleotide sequence ID" value="XM_062894916.1"/>
</dbReference>
<comment type="caution">
    <text evidence="5">The sequence shown here is derived from an EMBL/GenBank/DDBJ whole genome shotgun (WGS) entry which is preliminary data.</text>
</comment>
<keyword evidence="6" id="KW-1185">Reference proteome</keyword>
<dbReference type="InterPro" id="IPR002110">
    <property type="entry name" value="Ankyrin_rpt"/>
</dbReference>
<dbReference type="PROSITE" id="PS50088">
    <property type="entry name" value="ANK_REPEAT"/>
    <property type="match status" value="1"/>
</dbReference>
<dbReference type="InterPro" id="IPR056884">
    <property type="entry name" value="NPHP3-like_N"/>
</dbReference>
<protein>
    <recommendedName>
        <fullName evidence="4">Nephrocystin 3-like N-terminal domain-containing protein</fullName>
    </recommendedName>
</protein>
<evidence type="ECO:0000256" key="1">
    <source>
        <dbReference type="ARBA" id="ARBA00022737"/>
    </source>
</evidence>
<dbReference type="Gene3D" id="1.25.40.20">
    <property type="entry name" value="Ankyrin repeat-containing domain"/>
    <property type="match status" value="1"/>
</dbReference>
<keyword evidence="2" id="KW-0040">ANK repeat</keyword>
<dbReference type="PANTHER" id="PTHR10039:SF10">
    <property type="entry name" value="NACHT DOMAIN-CONTAINING PROTEIN"/>
    <property type="match status" value="1"/>
</dbReference>
<sequence length="1073" mass="120607">MPIESGKGSSTGSSSLTPGHSEKENYSPKPKQTPTVGSYNSSNYDAAITDGPDSIASSSDISASAYRKAWSSLSEDQRKELTGEDEIRKLFEQLKQTDQKHGDQCLLRKGLRAVSPYLERLRITIDFISPFASVEPTAGTALGLIKSVNSIAIAICGAADDITGHIESFLERIPAIERCNEVVNGRSRMLDIYNALVNVYKDLLQFYHKSVVMFKKSGFIIHVAMDWLKPELSGIISSFNAHADVLSKLLESESFATVQEIKDEQVDTLSDQETTKLGNIYRSLLWQLLKRKPDLKACFSDWYKKTESQSQVNPTQSDDKLRDFLYDAVSSSNQLIFIVLDGLDECEVYPRIQLRSLFHDLFKHNARLKVFISSRYDDDIESALPPAASRIELGLSKERDRIIANYLASQINIPEDTREKVVDVLSAKANGCAIWLRISLEYIGKLRIQNQKGLESALNRLPSSKSLAELYWTLFDKICSGFPENEDNLQRALETLAVARRPLTADELAYAVFIDIDDDTRTTLGELDQIAHSVKLLDLIRPFVSIINVRNGKDLQLRLVHQSLKELVLQAPPSSWSLVGRTNWQNQAVQRRAELNGSLLRRCIKYLLFEECGENNLSSGFRNRPDVEFLAIGGVLDNDEFPTESPWLKSPRDFDPSNLGLGGFFTYAAPYWTAHFPDASQKLWPDPTDLIVLCSRGSQRLENWVEQWQRPNCSYTTEFSFPEVMSHLDPLVVTAMFGPVAYMADLLKCNLQTPDFLPDSVWIAVKHLIRRNSISTIDNLLKDKDLGSTLCCAAFFYEVVLGWSEADRLCGNTAKEWEDIFDFLIRELHENLLDDGNEILCQAARNGCFVLVKKLFEAAERDPDLRRAILAKNRSKRTDWQNSISTHQSIGEAAYEAHANIVHFLCQQAGTEPHLRHINQRGQTVFHQAARSGHVEIFQTLIQRWPEGINLRNNANDTPLVELIFNSPRGDIETIETVRVILSMGKADATGLNDDPGYSPLCTAVRRANIALCRTLILEGSADISCAVSVEEETGKPFLKKDVNTQETLGAQEKMLKELCSLLPLAVSTEYLF</sequence>
<dbReference type="Pfam" id="PF24883">
    <property type="entry name" value="NPHP3_N"/>
    <property type="match status" value="1"/>
</dbReference>
<dbReference type="SUPFAM" id="SSF48403">
    <property type="entry name" value="Ankyrin repeat"/>
    <property type="match status" value="1"/>
</dbReference>
<evidence type="ECO:0000313" key="6">
    <source>
        <dbReference type="Proteomes" id="UP001273209"/>
    </source>
</evidence>
<dbReference type="InterPro" id="IPR036770">
    <property type="entry name" value="Ankyrin_rpt-contain_sf"/>
</dbReference>
<accession>A0AAE1LXU4</accession>
<evidence type="ECO:0000256" key="2">
    <source>
        <dbReference type="PROSITE-ProRule" id="PRU00023"/>
    </source>
</evidence>
<feature type="compositionally biased region" description="Low complexity" evidence="3">
    <location>
        <begin position="1"/>
        <end position="19"/>
    </location>
</feature>
<dbReference type="SMART" id="SM00248">
    <property type="entry name" value="ANK"/>
    <property type="match status" value="3"/>
</dbReference>
<feature type="domain" description="Nephrocystin 3-like N-terminal" evidence="4">
    <location>
        <begin position="270"/>
        <end position="375"/>
    </location>
</feature>
<dbReference type="EMBL" id="JAWRVG010000087">
    <property type="protein sequence ID" value="KAK4060254.1"/>
    <property type="molecule type" value="Genomic_DNA"/>
</dbReference>
<reference evidence="5" key="1">
    <citation type="submission" date="2023-11" db="EMBL/GenBank/DDBJ databases">
        <title>The genome sequences of three competitors of mushroom-forming fungi.</title>
        <authorList>
            <person name="Beijen E."/>
            <person name="Ohm R.A."/>
        </authorList>
    </citation>
    <scope>NUCLEOTIDE SEQUENCE</scope>
    <source>
        <strain evidence="5">CBS 100526</strain>
    </source>
</reference>
<dbReference type="Pfam" id="PF12796">
    <property type="entry name" value="Ank_2"/>
    <property type="match status" value="1"/>
</dbReference>
<organism evidence="5 6">
    <name type="scientific">Trichoderma aggressivum f. europaeum</name>
    <dbReference type="NCBI Taxonomy" id="173218"/>
    <lineage>
        <taxon>Eukaryota</taxon>
        <taxon>Fungi</taxon>
        <taxon>Dikarya</taxon>
        <taxon>Ascomycota</taxon>
        <taxon>Pezizomycotina</taxon>
        <taxon>Sordariomycetes</taxon>
        <taxon>Hypocreomycetidae</taxon>
        <taxon>Hypocreales</taxon>
        <taxon>Hypocreaceae</taxon>
        <taxon>Trichoderma</taxon>
    </lineage>
</organism>
<name>A0AAE1LXU4_9HYPO</name>
<dbReference type="Proteomes" id="UP001273209">
    <property type="component" value="Unassembled WGS sequence"/>
</dbReference>
<proteinExistence type="predicted"/>
<dbReference type="PANTHER" id="PTHR10039">
    <property type="entry name" value="AMELOGENIN"/>
    <property type="match status" value="1"/>
</dbReference>
<evidence type="ECO:0000259" key="4">
    <source>
        <dbReference type="Pfam" id="PF24883"/>
    </source>
</evidence>
<feature type="repeat" description="ANK" evidence="2">
    <location>
        <begin position="921"/>
        <end position="944"/>
    </location>
</feature>
<evidence type="ECO:0000313" key="5">
    <source>
        <dbReference type="EMBL" id="KAK4060254.1"/>
    </source>
</evidence>
<keyword evidence="1" id="KW-0677">Repeat</keyword>
<evidence type="ECO:0000256" key="3">
    <source>
        <dbReference type="SAM" id="MobiDB-lite"/>
    </source>
</evidence>
<dbReference type="GeneID" id="87914821"/>
<gene>
    <name evidence="5" type="ORF">Triagg1_10804</name>
</gene>
<feature type="compositionally biased region" description="Polar residues" evidence="3">
    <location>
        <begin position="30"/>
        <end position="44"/>
    </location>
</feature>
<dbReference type="PROSITE" id="PS50297">
    <property type="entry name" value="ANK_REP_REGION"/>
    <property type="match status" value="1"/>
</dbReference>